<proteinExistence type="inferred from homology"/>
<dbReference type="InterPro" id="IPR036821">
    <property type="entry name" value="Peptide_deformylase_sf"/>
</dbReference>
<keyword evidence="2" id="KW-0378">Hydrolase</keyword>
<name>A0ABW1R7C1_9LACO</name>
<organism evidence="2 3">
    <name type="scientific">Lactiplantibacillus dongliensis</name>
    <dbReference type="NCBI Taxonomy" id="2559919"/>
    <lineage>
        <taxon>Bacteria</taxon>
        <taxon>Bacillati</taxon>
        <taxon>Bacillota</taxon>
        <taxon>Bacilli</taxon>
        <taxon>Lactobacillales</taxon>
        <taxon>Lactobacillaceae</taxon>
        <taxon>Lactiplantibacillus</taxon>
    </lineage>
</organism>
<comment type="caution">
    <text evidence="2">The sequence shown here is derived from an EMBL/GenBank/DDBJ whole genome shotgun (WGS) entry which is preliminary data.</text>
</comment>
<dbReference type="PIRSF" id="PIRSF004749">
    <property type="entry name" value="Pep_def"/>
    <property type="match status" value="1"/>
</dbReference>
<protein>
    <submittedName>
        <fullName evidence="2">Peptide deformylase</fullName>
        <ecNumber evidence="2">3.5.1.88</ecNumber>
    </submittedName>
</protein>
<gene>
    <name evidence="2" type="ORF">ACFP3T_11835</name>
</gene>
<evidence type="ECO:0000313" key="2">
    <source>
        <dbReference type="EMBL" id="MFC6165365.1"/>
    </source>
</evidence>
<comment type="similarity">
    <text evidence="1">Belongs to the polypeptide deformylase family.</text>
</comment>
<dbReference type="NCBIfam" id="NF006670">
    <property type="entry name" value="PRK09218.1"/>
    <property type="match status" value="1"/>
</dbReference>
<dbReference type="RefSeq" id="WP_137641253.1">
    <property type="nucleotide sequence ID" value="NZ_BJDK01000046.1"/>
</dbReference>
<reference evidence="3" key="1">
    <citation type="journal article" date="2019" name="Int. J. Syst. Evol. Microbiol.">
        <title>The Global Catalogue of Microorganisms (GCM) 10K type strain sequencing project: providing services to taxonomists for standard genome sequencing and annotation.</title>
        <authorList>
            <consortium name="The Broad Institute Genomics Platform"/>
            <consortium name="The Broad Institute Genome Sequencing Center for Infectious Disease"/>
            <person name="Wu L."/>
            <person name="Ma J."/>
        </authorList>
    </citation>
    <scope>NUCLEOTIDE SEQUENCE [LARGE SCALE GENOMIC DNA]</scope>
    <source>
        <strain evidence="3">CCM 8932</strain>
    </source>
</reference>
<evidence type="ECO:0000313" key="3">
    <source>
        <dbReference type="Proteomes" id="UP001596253"/>
    </source>
</evidence>
<dbReference type="EC" id="3.5.1.88" evidence="2"/>
<keyword evidence="3" id="KW-1185">Reference proteome</keyword>
<dbReference type="EMBL" id="JBHSSD010000049">
    <property type="protein sequence ID" value="MFC6165365.1"/>
    <property type="molecule type" value="Genomic_DNA"/>
</dbReference>
<dbReference type="CDD" id="cd00487">
    <property type="entry name" value="Pep_deformylase"/>
    <property type="match status" value="1"/>
</dbReference>
<dbReference type="Gene3D" id="3.90.45.10">
    <property type="entry name" value="Peptide deformylase"/>
    <property type="match status" value="1"/>
</dbReference>
<dbReference type="PRINTS" id="PR01576">
    <property type="entry name" value="PDEFORMYLASE"/>
</dbReference>
<sequence>MIRSVIHDPAALSQPAVAATAADAGIATDLLDTLKANADRCVGMGANMIGANKAIIVVQMGPFAMVMFNPKITQKSGPYQTSEGCLSLPGERPTTRYQKVTVTFQDRQFKTQQQTFTDFTAQIIQHELDHCHGILI</sequence>
<dbReference type="PANTHER" id="PTHR10458:SF22">
    <property type="entry name" value="PEPTIDE DEFORMYLASE"/>
    <property type="match status" value="1"/>
</dbReference>
<dbReference type="Proteomes" id="UP001596253">
    <property type="component" value="Unassembled WGS sequence"/>
</dbReference>
<dbReference type="PANTHER" id="PTHR10458">
    <property type="entry name" value="PEPTIDE DEFORMYLASE"/>
    <property type="match status" value="1"/>
</dbReference>
<accession>A0ABW1R7C1</accession>
<dbReference type="InterPro" id="IPR023635">
    <property type="entry name" value="Peptide_deformylase"/>
</dbReference>
<evidence type="ECO:0000256" key="1">
    <source>
        <dbReference type="ARBA" id="ARBA00010759"/>
    </source>
</evidence>
<dbReference type="Pfam" id="PF01327">
    <property type="entry name" value="Pep_deformylase"/>
    <property type="match status" value="1"/>
</dbReference>
<dbReference type="SUPFAM" id="SSF56420">
    <property type="entry name" value="Peptide deformylase"/>
    <property type="match status" value="1"/>
</dbReference>
<dbReference type="GO" id="GO:0042586">
    <property type="term" value="F:peptide deformylase activity"/>
    <property type="evidence" value="ECO:0007669"/>
    <property type="project" value="UniProtKB-EC"/>
</dbReference>